<keyword evidence="7 10" id="KW-0573">Peptidoglycan synthesis</keyword>
<dbReference type="InterPro" id="IPR005863">
    <property type="entry name" value="UDP-N-AcMur_synth"/>
</dbReference>
<keyword evidence="1 10" id="KW-0963">Cytoplasm</keyword>
<keyword evidence="2 10" id="KW-0436">Ligase</keyword>
<feature type="domain" description="Mur ligase N-terminal catalytic" evidence="12">
    <location>
        <begin position="27"/>
        <end position="100"/>
    </location>
</feature>
<dbReference type="HAMAP" id="MF_02019">
    <property type="entry name" value="MurF"/>
    <property type="match status" value="1"/>
</dbReference>
<evidence type="ECO:0000256" key="10">
    <source>
        <dbReference type="HAMAP-Rule" id="MF_02019"/>
    </source>
</evidence>
<evidence type="ECO:0000256" key="2">
    <source>
        <dbReference type="ARBA" id="ARBA00022598"/>
    </source>
</evidence>
<evidence type="ECO:0000259" key="13">
    <source>
        <dbReference type="Pfam" id="PF02875"/>
    </source>
</evidence>
<comment type="subcellular location">
    <subcellularLocation>
        <location evidence="10 11">Cytoplasm</location>
    </subcellularLocation>
</comment>
<evidence type="ECO:0000256" key="6">
    <source>
        <dbReference type="ARBA" id="ARBA00022960"/>
    </source>
</evidence>
<dbReference type="Gene3D" id="3.40.1390.10">
    <property type="entry name" value="MurE/MurF, N-terminal domain"/>
    <property type="match status" value="1"/>
</dbReference>
<dbReference type="Gene3D" id="3.40.1190.10">
    <property type="entry name" value="Mur-like, catalytic domain"/>
    <property type="match status" value="1"/>
</dbReference>
<keyword evidence="3 10" id="KW-0132">Cell division</keyword>
<keyword evidence="5 10" id="KW-0067">ATP-binding</keyword>
<comment type="catalytic activity">
    <reaction evidence="10 11">
        <text>D-alanyl-D-alanine + UDP-N-acetyl-alpha-D-muramoyl-L-alanyl-gamma-D-glutamyl-meso-2,6-diaminopimelate + ATP = UDP-N-acetyl-alpha-D-muramoyl-L-alanyl-gamma-D-glutamyl-meso-2,6-diaminopimeloyl-D-alanyl-D-alanine + ADP + phosphate + H(+)</text>
        <dbReference type="Rhea" id="RHEA:28374"/>
        <dbReference type="ChEBI" id="CHEBI:15378"/>
        <dbReference type="ChEBI" id="CHEBI:30616"/>
        <dbReference type="ChEBI" id="CHEBI:43474"/>
        <dbReference type="ChEBI" id="CHEBI:57822"/>
        <dbReference type="ChEBI" id="CHEBI:61386"/>
        <dbReference type="ChEBI" id="CHEBI:83905"/>
        <dbReference type="ChEBI" id="CHEBI:456216"/>
        <dbReference type="EC" id="6.3.2.10"/>
    </reaction>
</comment>
<comment type="function">
    <text evidence="10 11">Involved in cell wall formation. Catalyzes the final step in the synthesis of UDP-N-acetylmuramoyl-pentapeptide, the precursor of murein.</text>
</comment>
<dbReference type="Pfam" id="PF08245">
    <property type="entry name" value="Mur_ligase_M"/>
    <property type="match status" value="1"/>
</dbReference>
<dbReference type="NCBIfam" id="TIGR01143">
    <property type="entry name" value="murF"/>
    <property type="match status" value="1"/>
</dbReference>
<dbReference type="InterPro" id="IPR035911">
    <property type="entry name" value="MurE/MurF_N"/>
</dbReference>
<dbReference type="Gene3D" id="3.90.190.20">
    <property type="entry name" value="Mur ligase, C-terminal domain"/>
    <property type="match status" value="1"/>
</dbReference>
<feature type="domain" description="Mur ligase C-terminal" evidence="13">
    <location>
        <begin position="318"/>
        <end position="444"/>
    </location>
</feature>
<dbReference type="InterPro" id="IPR036615">
    <property type="entry name" value="Mur_ligase_C_dom_sf"/>
</dbReference>
<dbReference type="PANTHER" id="PTHR43024:SF1">
    <property type="entry name" value="UDP-N-ACETYLMURAMOYL-TRIPEPTIDE--D-ALANYL-D-ALANINE LIGASE"/>
    <property type="match status" value="1"/>
</dbReference>
<keyword evidence="8 10" id="KW-0131">Cell cycle</keyword>
<feature type="domain" description="Mur ligase central" evidence="14">
    <location>
        <begin position="110"/>
        <end position="296"/>
    </location>
</feature>
<dbReference type="Pfam" id="PF01225">
    <property type="entry name" value="Mur_ligase"/>
    <property type="match status" value="1"/>
</dbReference>
<dbReference type="InterPro" id="IPR000713">
    <property type="entry name" value="Mur_ligase_N"/>
</dbReference>
<evidence type="ECO:0000256" key="11">
    <source>
        <dbReference type="RuleBase" id="RU004136"/>
    </source>
</evidence>
<keyword evidence="4 10" id="KW-0547">Nucleotide-binding</keyword>
<evidence type="ECO:0000256" key="8">
    <source>
        <dbReference type="ARBA" id="ARBA00023306"/>
    </source>
</evidence>
<evidence type="ECO:0000256" key="1">
    <source>
        <dbReference type="ARBA" id="ARBA00022490"/>
    </source>
</evidence>
<dbReference type="InterPro" id="IPR051046">
    <property type="entry name" value="MurCDEF_CellWall_CoF430Synth"/>
</dbReference>
<organism evidence="15 16">
    <name type="scientific">Paenibacillus konkukensis</name>
    <dbReference type="NCBI Taxonomy" id="2020716"/>
    <lineage>
        <taxon>Bacteria</taxon>
        <taxon>Bacillati</taxon>
        <taxon>Bacillota</taxon>
        <taxon>Bacilli</taxon>
        <taxon>Bacillales</taxon>
        <taxon>Paenibacillaceae</taxon>
        <taxon>Paenibacillus</taxon>
    </lineage>
</organism>
<dbReference type="SUPFAM" id="SSF53244">
    <property type="entry name" value="MurD-like peptide ligases, peptide-binding domain"/>
    <property type="match status" value="1"/>
</dbReference>
<dbReference type="InterPro" id="IPR004101">
    <property type="entry name" value="Mur_ligase_C"/>
</dbReference>
<comment type="pathway">
    <text evidence="10 11">Cell wall biogenesis; peptidoglycan biosynthesis.</text>
</comment>
<dbReference type="InterPro" id="IPR036565">
    <property type="entry name" value="Mur-like_cat_sf"/>
</dbReference>
<keyword evidence="16" id="KW-1185">Reference proteome</keyword>
<keyword evidence="9 10" id="KW-0961">Cell wall biogenesis/degradation</keyword>
<dbReference type="SUPFAM" id="SSF53623">
    <property type="entry name" value="MurD-like peptide ligases, catalytic domain"/>
    <property type="match status" value="1"/>
</dbReference>
<dbReference type="Pfam" id="PF02875">
    <property type="entry name" value="Mur_ligase_C"/>
    <property type="match status" value="1"/>
</dbReference>
<evidence type="ECO:0000259" key="12">
    <source>
        <dbReference type="Pfam" id="PF01225"/>
    </source>
</evidence>
<dbReference type="EC" id="6.3.2.10" evidence="10 11"/>
<dbReference type="PANTHER" id="PTHR43024">
    <property type="entry name" value="UDP-N-ACETYLMURAMOYL-TRIPEPTIDE--D-ALANYL-D-ALANINE LIGASE"/>
    <property type="match status" value="1"/>
</dbReference>
<evidence type="ECO:0000256" key="9">
    <source>
        <dbReference type="ARBA" id="ARBA00023316"/>
    </source>
</evidence>
<feature type="binding site" evidence="10">
    <location>
        <begin position="112"/>
        <end position="118"/>
    </location>
    <ligand>
        <name>ATP</name>
        <dbReference type="ChEBI" id="CHEBI:30616"/>
    </ligand>
</feature>
<reference evidence="15" key="2">
    <citation type="journal article" date="2021" name="J Anim Sci Technol">
        <title>Complete genome sequence of Paenibacillus konkukensis sp. nov. SK3146 as a potential probiotic strain.</title>
        <authorList>
            <person name="Jung H.I."/>
            <person name="Park S."/>
            <person name="Niu K.M."/>
            <person name="Lee S.W."/>
            <person name="Kothari D."/>
            <person name="Yi K.J."/>
            <person name="Kim S.K."/>
        </authorList>
    </citation>
    <scope>NUCLEOTIDE SEQUENCE</scope>
    <source>
        <strain evidence="15">SK3146</strain>
    </source>
</reference>
<evidence type="ECO:0000256" key="5">
    <source>
        <dbReference type="ARBA" id="ARBA00022840"/>
    </source>
</evidence>
<accession>A0ABY4RHP2</accession>
<evidence type="ECO:0000313" key="15">
    <source>
        <dbReference type="EMBL" id="UQZ81043.1"/>
    </source>
</evidence>
<evidence type="ECO:0000313" key="16">
    <source>
        <dbReference type="Proteomes" id="UP001057134"/>
    </source>
</evidence>
<proteinExistence type="inferred from homology"/>
<evidence type="ECO:0000256" key="3">
    <source>
        <dbReference type="ARBA" id="ARBA00022618"/>
    </source>
</evidence>
<comment type="similarity">
    <text evidence="10">Belongs to the MurCDEF family. MurF subfamily.</text>
</comment>
<dbReference type="InterPro" id="IPR013221">
    <property type="entry name" value="Mur_ligase_cen"/>
</dbReference>
<evidence type="ECO:0000256" key="4">
    <source>
        <dbReference type="ARBA" id="ARBA00022741"/>
    </source>
</evidence>
<sequence>MINCKLKMIEQMSEGNGLEAVYEDITVQGVSIDSRTVKTGNLFIPIQRQLNGHDYVEAAYSQGAAASFWQKDHPNPPQHIPLIYVDDCLEALQALAAHYRKELSVKVIGVTGSNGKTTTKDMINSVLGTTFRVHKTTGNLNSQIGLPLTILEMEKNAEIAVLEMGMSERGQIERLSEIAKPDLAVITMIGVSHLSTLGSREEIAAAKLEIVNGLPDNGVLIYNGDEPLLSDRLKEITSKQALSTITFGEGEANGIHVTSSVTNPEGSFFTVEDHPFFIPLLGAHNISNALAAIAIASKLGLSPTEIDSGFRALQVTGMRMEKIVSSSGIAIINDAWNASPVSMSAAIKTFEELTGYARKFLVLGDMLELGDQEQEFHREIGRIVDSGKIDFVYTFGNLARHIAEEAQARFPEGHVQSFLDKEKLTQVLKKRVKPNDAVLLKGSRGMQLEFVIPELLC</sequence>
<dbReference type="Proteomes" id="UP001057134">
    <property type="component" value="Chromosome"/>
</dbReference>
<dbReference type="GO" id="GO:0047480">
    <property type="term" value="F:UDP-N-acetylmuramoyl-tripeptide-D-alanyl-D-alanine ligase activity"/>
    <property type="evidence" value="ECO:0007669"/>
    <property type="project" value="UniProtKB-EC"/>
</dbReference>
<dbReference type="EMBL" id="CP027059">
    <property type="protein sequence ID" value="UQZ81043.1"/>
    <property type="molecule type" value="Genomic_DNA"/>
</dbReference>
<dbReference type="SUPFAM" id="SSF63418">
    <property type="entry name" value="MurE/MurF N-terminal domain"/>
    <property type="match status" value="1"/>
</dbReference>
<keyword evidence="6 10" id="KW-0133">Cell shape</keyword>
<protein>
    <recommendedName>
        <fullName evidence="10 11">UDP-N-acetylmuramoyl-tripeptide--D-alanyl-D-alanine ligase</fullName>
        <ecNumber evidence="10 11">6.3.2.10</ecNumber>
    </recommendedName>
    <alternativeName>
        <fullName evidence="10">D-alanyl-D-alanine-adding enzyme</fullName>
    </alternativeName>
</protein>
<evidence type="ECO:0000259" key="14">
    <source>
        <dbReference type="Pfam" id="PF08245"/>
    </source>
</evidence>
<gene>
    <name evidence="15" type="primary">murF_1</name>
    <name evidence="10" type="synonym">murF</name>
    <name evidence="15" type="ORF">SK3146_00199</name>
</gene>
<evidence type="ECO:0000256" key="7">
    <source>
        <dbReference type="ARBA" id="ARBA00022984"/>
    </source>
</evidence>
<name>A0ABY4RHP2_9BACL</name>
<reference evidence="15" key="1">
    <citation type="submission" date="2018-02" db="EMBL/GenBank/DDBJ databases">
        <authorList>
            <person name="Kim S.-K."/>
            <person name="Jung H.-I."/>
            <person name="Lee S.-W."/>
        </authorList>
    </citation>
    <scope>NUCLEOTIDE SEQUENCE</scope>
    <source>
        <strain evidence="15">SK3146</strain>
    </source>
</reference>
<dbReference type="RefSeq" id="WP_249863309.1">
    <property type="nucleotide sequence ID" value="NZ_CP027059.1"/>
</dbReference>